<evidence type="ECO:0000256" key="4">
    <source>
        <dbReference type="ARBA" id="ARBA00023155"/>
    </source>
</evidence>
<protein>
    <recommendedName>
        <fullName evidence="10">Homeobox domain-containing protein</fullName>
    </recommendedName>
</protein>
<feature type="DNA-binding region" description="Homeobox" evidence="7">
    <location>
        <begin position="60"/>
        <end position="119"/>
    </location>
</feature>
<keyword evidence="5 7" id="KW-0539">Nucleus</keyword>
<dbReference type="Gene3D" id="1.10.10.60">
    <property type="entry name" value="Homeodomain-like"/>
    <property type="match status" value="1"/>
</dbReference>
<feature type="compositionally biased region" description="Low complexity" evidence="9">
    <location>
        <begin position="245"/>
        <end position="256"/>
    </location>
</feature>
<dbReference type="GO" id="GO:0005634">
    <property type="term" value="C:nucleus"/>
    <property type="evidence" value="ECO:0007669"/>
    <property type="project" value="UniProtKB-SubCell"/>
</dbReference>
<dbReference type="EMBL" id="CAJNOW010000046">
    <property type="protein sequence ID" value="CAF1218697.1"/>
    <property type="molecule type" value="Genomic_DNA"/>
</dbReference>
<dbReference type="AlphaFoldDB" id="A0A814XLT1"/>
<dbReference type="CDD" id="cd00086">
    <property type="entry name" value="homeodomain"/>
    <property type="match status" value="1"/>
</dbReference>
<evidence type="ECO:0000256" key="2">
    <source>
        <dbReference type="ARBA" id="ARBA00022473"/>
    </source>
</evidence>
<proteinExistence type="inferred from homology"/>
<evidence type="ECO:0000259" key="10">
    <source>
        <dbReference type="PROSITE" id="PS50071"/>
    </source>
</evidence>
<dbReference type="PRINTS" id="PR00024">
    <property type="entry name" value="HOMEOBOX"/>
</dbReference>
<dbReference type="InterPro" id="IPR052002">
    <property type="entry name" value="Even-skipped_HD"/>
</dbReference>
<dbReference type="InterPro" id="IPR009057">
    <property type="entry name" value="Homeodomain-like_sf"/>
</dbReference>
<comment type="caution">
    <text evidence="11">The sequence shown here is derived from an EMBL/GenBank/DDBJ whole genome shotgun (WGS) entry which is preliminary data.</text>
</comment>
<dbReference type="PANTHER" id="PTHR46294:SF4">
    <property type="entry name" value="SEGMENTATION PROTEIN EVEN-SKIPPED"/>
    <property type="match status" value="1"/>
</dbReference>
<comment type="subcellular location">
    <subcellularLocation>
        <location evidence="1 7 8">Nucleus</location>
    </subcellularLocation>
</comment>
<dbReference type="GO" id="GO:0000981">
    <property type="term" value="F:DNA-binding transcription factor activity, RNA polymerase II-specific"/>
    <property type="evidence" value="ECO:0007669"/>
    <property type="project" value="InterPro"/>
</dbReference>
<dbReference type="InterPro" id="IPR001356">
    <property type="entry name" value="HD"/>
</dbReference>
<dbReference type="EMBL" id="CAJOBJ010088507">
    <property type="protein sequence ID" value="CAF4531120.1"/>
    <property type="molecule type" value="Genomic_DNA"/>
</dbReference>
<dbReference type="SMART" id="SM00389">
    <property type="entry name" value="HOX"/>
    <property type="match status" value="1"/>
</dbReference>
<evidence type="ECO:0000256" key="6">
    <source>
        <dbReference type="ARBA" id="ARBA00038449"/>
    </source>
</evidence>
<organism evidence="11 13">
    <name type="scientific">Rotaria magnacalcarata</name>
    <dbReference type="NCBI Taxonomy" id="392030"/>
    <lineage>
        <taxon>Eukaryota</taxon>
        <taxon>Metazoa</taxon>
        <taxon>Spiralia</taxon>
        <taxon>Gnathifera</taxon>
        <taxon>Rotifera</taxon>
        <taxon>Eurotatoria</taxon>
        <taxon>Bdelloidea</taxon>
        <taxon>Philodinida</taxon>
        <taxon>Philodinidae</taxon>
        <taxon>Rotaria</taxon>
    </lineage>
</organism>
<dbReference type="PROSITE" id="PS50071">
    <property type="entry name" value="HOMEOBOX_2"/>
    <property type="match status" value="1"/>
</dbReference>
<feature type="domain" description="Homeobox" evidence="10">
    <location>
        <begin position="58"/>
        <end position="118"/>
    </location>
</feature>
<comment type="similarity">
    <text evidence="6">Belongs to the even-skipped homeobox family.</text>
</comment>
<dbReference type="GO" id="GO:0000978">
    <property type="term" value="F:RNA polymerase II cis-regulatory region sequence-specific DNA binding"/>
    <property type="evidence" value="ECO:0007669"/>
    <property type="project" value="TreeGrafter"/>
</dbReference>
<evidence type="ECO:0000313" key="11">
    <source>
        <dbReference type="EMBL" id="CAF1218697.1"/>
    </source>
</evidence>
<feature type="region of interest" description="Disordered" evidence="9">
    <location>
        <begin position="180"/>
        <end position="225"/>
    </location>
</feature>
<evidence type="ECO:0000256" key="9">
    <source>
        <dbReference type="SAM" id="MobiDB-lite"/>
    </source>
</evidence>
<dbReference type="InterPro" id="IPR020479">
    <property type="entry name" value="HD_metazoa"/>
</dbReference>
<keyword evidence="4 7" id="KW-0371">Homeobox</keyword>
<gene>
    <name evidence="12" type="ORF">GIL414_LOCUS36030</name>
    <name evidence="11" type="ORF">KQP761_LOCUS695</name>
</gene>
<dbReference type="FunFam" id="1.10.10.60:FF:000256">
    <property type="entry name" value="Even-skipped homeobox 1"/>
    <property type="match status" value="1"/>
</dbReference>
<evidence type="ECO:0000256" key="1">
    <source>
        <dbReference type="ARBA" id="ARBA00004123"/>
    </source>
</evidence>
<evidence type="ECO:0000256" key="5">
    <source>
        <dbReference type="ARBA" id="ARBA00023242"/>
    </source>
</evidence>
<dbReference type="Pfam" id="PF00046">
    <property type="entry name" value="Homeodomain"/>
    <property type="match status" value="1"/>
</dbReference>
<evidence type="ECO:0000313" key="13">
    <source>
        <dbReference type="Proteomes" id="UP000663834"/>
    </source>
</evidence>
<feature type="compositionally biased region" description="Low complexity" evidence="9">
    <location>
        <begin position="190"/>
        <end position="209"/>
    </location>
</feature>
<reference evidence="11" key="1">
    <citation type="submission" date="2021-02" db="EMBL/GenBank/DDBJ databases">
        <authorList>
            <person name="Nowell W R."/>
        </authorList>
    </citation>
    <scope>NUCLEOTIDE SEQUENCE</scope>
</reference>
<keyword evidence="2" id="KW-0217">Developmental protein</keyword>
<keyword evidence="3 7" id="KW-0238">DNA-binding</keyword>
<dbReference type="PANTHER" id="PTHR46294">
    <property type="entry name" value="SEGMENTATION PROTEIN EVEN-SKIPPED"/>
    <property type="match status" value="1"/>
</dbReference>
<accession>A0A814XLT1</accession>
<sequence>MLGSSNPSTYLLASSSRMFHDEIFSDDNDDSNNLNSTSMNNSLNNNSNNNNNSNLNDDNIRRYRTAFSREQLARLEKEFLRENYVSRPRRCELAAELQLPESTIKVWFQNRRMKDKRQKLAFAWPGYPGDPFSYFSYMYAAAASGYVPPSPAQPTSNTLIPPMNPATAAAVRLAAVRVRSTPPSQILNGSTDTTTSCSSASSPTSSSSSPKQNHQQYSPSKPSINFALPAMGLGSFRSNAVNQQTSTTTTTTTTST</sequence>
<evidence type="ECO:0000313" key="12">
    <source>
        <dbReference type="EMBL" id="CAF4531120.1"/>
    </source>
</evidence>
<feature type="region of interest" description="Disordered" evidence="9">
    <location>
        <begin position="237"/>
        <end position="256"/>
    </location>
</feature>
<name>A0A814XLT1_9BILA</name>
<dbReference type="Proteomes" id="UP000681720">
    <property type="component" value="Unassembled WGS sequence"/>
</dbReference>
<dbReference type="PROSITE" id="PS00027">
    <property type="entry name" value="HOMEOBOX_1"/>
    <property type="match status" value="1"/>
</dbReference>
<evidence type="ECO:0000256" key="8">
    <source>
        <dbReference type="RuleBase" id="RU000682"/>
    </source>
</evidence>
<dbReference type="SUPFAM" id="SSF46689">
    <property type="entry name" value="Homeodomain-like"/>
    <property type="match status" value="1"/>
</dbReference>
<evidence type="ECO:0000256" key="3">
    <source>
        <dbReference type="ARBA" id="ARBA00023125"/>
    </source>
</evidence>
<dbReference type="OrthoDB" id="6159439at2759"/>
<dbReference type="Proteomes" id="UP000663834">
    <property type="component" value="Unassembled WGS sequence"/>
</dbReference>
<feature type="region of interest" description="Disordered" evidence="9">
    <location>
        <begin position="30"/>
        <end position="58"/>
    </location>
</feature>
<dbReference type="InterPro" id="IPR017970">
    <property type="entry name" value="Homeobox_CS"/>
</dbReference>
<evidence type="ECO:0000256" key="7">
    <source>
        <dbReference type="PROSITE-ProRule" id="PRU00108"/>
    </source>
</evidence>
<feature type="compositionally biased region" description="Polar residues" evidence="9">
    <location>
        <begin position="210"/>
        <end position="223"/>
    </location>
</feature>
<feature type="compositionally biased region" description="Low complexity" evidence="9">
    <location>
        <begin position="31"/>
        <end position="57"/>
    </location>
</feature>